<name>A0ABT3GPU8_9BACT</name>
<proteinExistence type="predicted"/>
<gene>
    <name evidence="1" type="ORF">OKA05_23555</name>
</gene>
<accession>A0ABT3GPU8</accession>
<dbReference type="EMBL" id="JAPDDT010000015">
    <property type="protein sequence ID" value="MCW1925555.1"/>
    <property type="molecule type" value="Genomic_DNA"/>
</dbReference>
<comment type="caution">
    <text evidence="1">The sequence shown here is derived from an EMBL/GenBank/DDBJ whole genome shotgun (WGS) entry which is preliminary data.</text>
</comment>
<reference evidence="1 2" key="1">
    <citation type="submission" date="2022-10" db="EMBL/GenBank/DDBJ databases">
        <title>Luteolibacter arcticus strain CCTCC AB 2014275, whole genome shotgun sequencing project.</title>
        <authorList>
            <person name="Zhao G."/>
            <person name="Shen L."/>
        </authorList>
    </citation>
    <scope>NUCLEOTIDE SEQUENCE [LARGE SCALE GENOMIC DNA]</scope>
    <source>
        <strain evidence="1 2">CCTCC AB 2014275</strain>
    </source>
</reference>
<evidence type="ECO:0008006" key="3">
    <source>
        <dbReference type="Google" id="ProtNLM"/>
    </source>
</evidence>
<evidence type="ECO:0000313" key="1">
    <source>
        <dbReference type="EMBL" id="MCW1925555.1"/>
    </source>
</evidence>
<organism evidence="1 2">
    <name type="scientific">Luteolibacter arcticus</name>
    <dbReference type="NCBI Taxonomy" id="1581411"/>
    <lineage>
        <taxon>Bacteria</taxon>
        <taxon>Pseudomonadati</taxon>
        <taxon>Verrucomicrobiota</taxon>
        <taxon>Verrucomicrobiia</taxon>
        <taxon>Verrucomicrobiales</taxon>
        <taxon>Verrucomicrobiaceae</taxon>
        <taxon>Luteolibacter</taxon>
    </lineage>
</organism>
<keyword evidence="2" id="KW-1185">Reference proteome</keyword>
<sequence>MSDQAYSNTSDFPLPAEKLPDDVKAQLDPWVAGFVGLSREQAGQRLRDRWNRIERPSLLALRDTLLKFEVQGISKTHSGYAIEAYRPGSEDPGIGDYWYLSGPMDHAEISKRLAPFGLEGNEALRDFLYYFGGLGEDTETAGHFVSAARDWAVFENTPDSFIDLRTTKGFDEWKGALMLFHARNGCHILVRRDGTVGWWVMQEATVTTEAVDFDGFIRMFNKHRQISWPFDPYPPDEGED</sequence>
<evidence type="ECO:0000313" key="2">
    <source>
        <dbReference type="Proteomes" id="UP001320876"/>
    </source>
</evidence>
<dbReference type="Proteomes" id="UP001320876">
    <property type="component" value="Unassembled WGS sequence"/>
</dbReference>
<dbReference type="RefSeq" id="WP_264489662.1">
    <property type="nucleotide sequence ID" value="NZ_JAPDDT010000015.1"/>
</dbReference>
<protein>
    <recommendedName>
        <fullName evidence="3">SMI1/KNR4 family protein</fullName>
    </recommendedName>
</protein>